<dbReference type="Gene3D" id="1.10.10.10">
    <property type="entry name" value="Winged helix-like DNA-binding domain superfamily/Winged helix DNA-binding domain"/>
    <property type="match status" value="1"/>
</dbReference>
<name>A0A3V3K270_SALET</name>
<dbReference type="InterPro" id="IPR036388">
    <property type="entry name" value="WH-like_DNA-bd_sf"/>
</dbReference>
<feature type="domain" description="Bacteriophage lambda Replication protein O N-terminal" evidence="2">
    <location>
        <begin position="23"/>
        <end position="121"/>
    </location>
</feature>
<dbReference type="Pfam" id="PF04492">
    <property type="entry name" value="Phage_rep_O"/>
    <property type="match status" value="1"/>
</dbReference>
<sequence length="362" mass="40520">MSMSNTAEIYKFPAPVPTQQECRMADLENGYLRLANQIQDALCIVELSGREFRVLNAIIRLTYGWSKKSDRIANSLIADKTTLKVKHVSEAVLSLAYRNIIILRRIGQTRYIGINTNLDKWAYSKPHCSKCPVSFPDDEIATWIISVPETRDSYPRKGERASPKTGIVIPENRDSVLPHSAIPENGDSYPRKEGRASPKTGIVIPENRDSVLPHSAIPENGDSYPRKEGRASPKTGNTKDIIPKTNIKDLTPFNPPKGKVKFDPSSIPVPEWLNAASWNEWVTYRQQSGKPIKTELTVTKAFRLLKECLDEGHDPVNVINTSIANGYQGLFKPKFALNDRRTGRDVNRISAPDKTIPTGFRG</sequence>
<dbReference type="InterPro" id="IPR006497">
    <property type="entry name" value="Phage_lambda_VrpO_N"/>
</dbReference>
<protein>
    <recommendedName>
        <fullName evidence="2">Bacteriophage lambda Replication protein O N-terminal domain-containing protein</fullName>
    </recommendedName>
</protein>
<organism evidence="3">
    <name type="scientific">Salmonella enterica I</name>
    <dbReference type="NCBI Taxonomy" id="59201"/>
    <lineage>
        <taxon>Bacteria</taxon>
        <taxon>Pseudomonadati</taxon>
        <taxon>Pseudomonadota</taxon>
        <taxon>Gammaproteobacteria</taxon>
        <taxon>Enterobacterales</taxon>
        <taxon>Enterobacteriaceae</taxon>
        <taxon>Salmonella</taxon>
    </lineage>
</organism>
<proteinExistence type="predicted"/>
<reference evidence="3" key="1">
    <citation type="journal article" date="2018" name="Genome Biol.">
        <title>SKESA: strategic k-mer extension for scrupulous assemblies.</title>
        <authorList>
            <person name="Souvorov A."/>
            <person name="Agarwala R."/>
            <person name="Lipman D.J."/>
        </authorList>
    </citation>
    <scope>NUCLEOTIDE SEQUENCE</scope>
    <source>
        <strain evidence="3">Salmonella enterica</strain>
    </source>
</reference>
<evidence type="ECO:0000313" key="3">
    <source>
        <dbReference type="EMBL" id="HAB4413462.1"/>
    </source>
</evidence>
<feature type="region of interest" description="Disordered" evidence="1">
    <location>
        <begin position="177"/>
        <end position="262"/>
    </location>
</feature>
<accession>A0A3V3K270</accession>
<evidence type="ECO:0000256" key="1">
    <source>
        <dbReference type="SAM" id="MobiDB-lite"/>
    </source>
</evidence>
<dbReference type="NCBIfam" id="TIGR01610">
    <property type="entry name" value="phage_O_Nterm"/>
    <property type="match status" value="1"/>
</dbReference>
<evidence type="ECO:0000259" key="2">
    <source>
        <dbReference type="Pfam" id="PF04492"/>
    </source>
</evidence>
<dbReference type="AlphaFoldDB" id="A0A3V3K270"/>
<dbReference type="GO" id="GO:0006260">
    <property type="term" value="P:DNA replication"/>
    <property type="evidence" value="ECO:0007669"/>
    <property type="project" value="InterPro"/>
</dbReference>
<reference evidence="3" key="2">
    <citation type="submission" date="2019-10" db="EMBL/GenBank/DDBJ databases">
        <authorList>
            <consortium name="NCBI Pathogen Detection Project"/>
        </authorList>
    </citation>
    <scope>NUCLEOTIDE SEQUENCE</scope>
    <source>
        <strain evidence="3">Salmonella enterica</strain>
    </source>
</reference>
<gene>
    <name evidence="3" type="ORF">GBY09_19995</name>
</gene>
<dbReference type="EMBL" id="DAAGSU010000156">
    <property type="protein sequence ID" value="HAB4413462.1"/>
    <property type="molecule type" value="Genomic_DNA"/>
</dbReference>
<comment type="caution">
    <text evidence="3">The sequence shown here is derived from an EMBL/GenBank/DDBJ whole genome shotgun (WGS) entry which is preliminary data.</text>
</comment>